<evidence type="ECO:0000313" key="3">
    <source>
        <dbReference type="Proteomes" id="UP000541770"/>
    </source>
</evidence>
<feature type="region of interest" description="Disordered" evidence="1">
    <location>
        <begin position="123"/>
        <end position="145"/>
    </location>
</feature>
<sequence>MEPVWFYSFELAGWFSPSYNLNMPADALEVSAEHRAKLCAGTEEGQVIVPGADGEPVLANPPPPSNEVLAERERRWRDQQLLQTDSIVTRHRDELEFEASTTLTAEQYRELQLFRSALRKWPESSTFPDLPGRPTPPEWLAALTQ</sequence>
<dbReference type="EMBL" id="JACGDE010000008">
    <property type="protein sequence ID" value="MBA6065718.1"/>
    <property type="molecule type" value="Genomic_DNA"/>
</dbReference>
<dbReference type="Proteomes" id="UP000541770">
    <property type="component" value="Unassembled WGS sequence"/>
</dbReference>
<proteinExistence type="predicted"/>
<comment type="caution">
    <text evidence="2">The sequence shown here is derived from an EMBL/GenBank/DDBJ whole genome shotgun (WGS) entry which is preliminary data.</text>
</comment>
<protein>
    <submittedName>
        <fullName evidence="2">Phage tail protein</fullName>
    </submittedName>
</protein>
<reference evidence="2 3" key="1">
    <citation type="submission" date="2020-07" db="EMBL/GenBank/DDBJ databases">
        <title>Diversity of carbapenemase encoding genes among Pseudomonas putida group clinical isolates in a tertiary Brazilian hospital.</title>
        <authorList>
            <person name="Alberto-Lei F."/>
            <person name="Nodari C.S."/>
            <person name="Streling A.P."/>
            <person name="Paulino J.T."/>
            <person name="Bessa-Neto F.O."/>
            <person name="Cayo R."/>
            <person name="Gales A.C."/>
        </authorList>
    </citation>
    <scope>NUCLEOTIDE SEQUENCE [LARGE SCALE GENOMIC DNA]</scope>
    <source>
        <strain evidence="2 3">14802</strain>
    </source>
</reference>
<accession>A0A7W2PYW0</accession>
<gene>
    <name evidence="2" type="ORF">H4C75_13205</name>
</gene>
<organism evidence="2 3">
    <name type="scientific">Pseudomonas mosselii</name>
    <dbReference type="NCBI Taxonomy" id="78327"/>
    <lineage>
        <taxon>Bacteria</taxon>
        <taxon>Pseudomonadati</taxon>
        <taxon>Pseudomonadota</taxon>
        <taxon>Gammaproteobacteria</taxon>
        <taxon>Pseudomonadales</taxon>
        <taxon>Pseudomonadaceae</taxon>
        <taxon>Pseudomonas</taxon>
    </lineage>
</organism>
<evidence type="ECO:0000256" key="1">
    <source>
        <dbReference type="SAM" id="MobiDB-lite"/>
    </source>
</evidence>
<evidence type="ECO:0000313" key="2">
    <source>
        <dbReference type="EMBL" id="MBA6065718.1"/>
    </source>
</evidence>
<name>A0A7W2PYW0_9PSED</name>
<dbReference type="AlphaFoldDB" id="A0A7W2PYW0"/>